<dbReference type="PANTHER" id="PTHR34349:SF1">
    <property type="entry name" value="PROTEIN PHOSPHATASE 1 REGULATORY SUBUNIT 32"/>
    <property type="match status" value="1"/>
</dbReference>
<dbReference type="EMBL" id="VFJC01000010">
    <property type="protein sequence ID" value="KAB5565889.1"/>
    <property type="molecule type" value="Genomic_DNA"/>
</dbReference>
<dbReference type="PANTHER" id="PTHR34349">
    <property type="entry name" value="PROTEIN PHOSPHATASE 1 REGULATORY SUBUNIT 32"/>
    <property type="match status" value="1"/>
</dbReference>
<sequence>MISSSFPPYFSHSSCVTARLVKRAGFLGNSVAVTALSRGARRFTLQQMGGPLDTTKPSLKGKADRWMLNSSLNLHCTSYQHDYGNQGFSSCLGHHYGTGYSANLKPAVYYSPSLDLLDNPNLGVSLLDSFQSQTKRHYQPLTVPSGAEALPSTTDKTRESGYLQLHTHPRPKLVSCQTEYKCSYTPQRPTLSVYRKHQITRAKEKSGFTEGNNQHYNILLPQDTPMGEAQQTQSSVTRMDFHPTSFLQGNEVLPKLVTHAPRETAFTRDAQKMLTCPDSLPVCPRGHRQKSLMFAERTIGRKEDSGFILNTPILKTLSDTPSSDPLQFLSHYHTKFCNKAGFNMHKTGWNRGGIHKHRGSGYSGRDTDRFNLCGY</sequence>
<dbReference type="GO" id="GO:0019902">
    <property type="term" value="F:phosphatase binding"/>
    <property type="evidence" value="ECO:0007669"/>
    <property type="project" value="TreeGrafter"/>
</dbReference>
<organism evidence="1 2">
    <name type="scientific">Pangasianodon hypophthalmus</name>
    <name type="common">Striped catfish</name>
    <name type="synonym">Helicophagus hypophthalmus</name>
    <dbReference type="NCBI Taxonomy" id="310915"/>
    <lineage>
        <taxon>Eukaryota</taxon>
        <taxon>Metazoa</taxon>
        <taxon>Chordata</taxon>
        <taxon>Craniata</taxon>
        <taxon>Vertebrata</taxon>
        <taxon>Euteleostomi</taxon>
        <taxon>Actinopterygii</taxon>
        <taxon>Neopterygii</taxon>
        <taxon>Teleostei</taxon>
        <taxon>Ostariophysi</taxon>
        <taxon>Siluriformes</taxon>
        <taxon>Pangasiidae</taxon>
        <taxon>Pangasianodon</taxon>
    </lineage>
</organism>
<dbReference type="InterPro" id="IPR031410">
    <property type="entry name" value="SAXO4"/>
</dbReference>
<protein>
    <submittedName>
        <fullName evidence="1">Uncharacterized protein</fullName>
    </submittedName>
</protein>
<reference evidence="1 2" key="1">
    <citation type="submission" date="2019-06" db="EMBL/GenBank/DDBJ databases">
        <title>A chromosome-scale genome assembly of the striped catfish, Pangasianodon hypophthalmus.</title>
        <authorList>
            <person name="Wen M."/>
            <person name="Zahm M."/>
            <person name="Roques C."/>
            <person name="Cabau C."/>
            <person name="Klopp C."/>
            <person name="Donnadieu C."/>
            <person name="Jouanno E."/>
            <person name="Avarre J.-C."/>
            <person name="Campet M."/>
            <person name="Ha T.T.T."/>
            <person name="Dugue R."/>
            <person name="Lampietro C."/>
            <person name="Louis A."/>
            <person name="Herpin A."/>
            <person name="Echchiki A."/>
            <person name="Berthelot C."/>
            <person name="Parey E."/>
            <person name="Roest-Crollius H."/>
            <person name="Braasch I."/>
            <person name="Postlethwait J."/>
            <person name="Bobe J."/>
            <person name="Montfort J."/>
            <person name="Bouchez O."/>
            <person name="Begum T."/>
            <person name="Schartl M."/>
            <person name="Guiguen Y."/>
        </authorList>
    </citation>
    <scope>NUCLEOTIDE SEQUENCE [LARGE SCALE GENOMIC DNA]</scope>
    <source>
        <strain evidence="1 2">Indonesia</strain>
        <tissue evidence="1">Blood</tissue>
    </source>
</reference>
<accession>A0A5N5NFA3</accession>
<comment type="caution">
    <text evidence="1">The sequence shown here is derived from an EMBL/GenBank/DDBJ whole genome shotgun (WGS) entry which is preliminary data.</text>
</comment>
<proteinExistence type="predicted"/>
<dbReference type="Proteomes" id="UP000327468">
    <property type="component" value="Chromosome 9"/>
</dbReference>
<dbReference type="AlphaFoldDB" id="A0A5N5NFA3"/>
<evidence type="ECO:0000313" key="2">
    <source>
        <dbReference type="Proteomes" id="UP000327468"/>
    </source>
</evidence>
<gene>
    <name evidence="1" type="ORF">PHYPO_G00246700</name>
</gene>
<dbReference type="Pfam" id="PF15691">
    <property type="entry name" value="PPP1R32"/>
    <property type="match status" value="2"/>
</dbReference>
<name>A0A5N5NFA3_PANHP</name>
<keyword evidence="2" id="KW-1185">Reference proteome</keyword>
<evidence type="ECO:0000313" key="1">
    <source>
        <dbReference type="EMBL" id="KAB5565889.1"/>
    </source>
</evidence>